<dbReference type="EMBL" id="JACGCM010001929">
    <property type="protein sequence ID" value="KAF6147264.1"/>
    <property type="molecule type" value="Genomic_DNA"/>
</dbReference>
<name>A0A7J7LXI3_9MAGN</name>
<protein>
    <recommendedName>
        <fullName evidence="4">Aldehyde dehydrogenase domain-containing protein</fullName>
    </recommendedName>
</protein>
<evidence type="ECO:0000256" key="1">
    <source>
        <dbReference type="ARBA" id="ARBA00009986"/>
    </source>
</evidence>
<keyword evidence="3" id="KW-0472">Membrane</keyword>
<dbReference type="GO" id="GO:0006081">
    <property type="term" value="P:aldehyde metabolic process"/>
    <property type="evidence" value="ECO:0007669"/>
    <property type="project" value="InterPro"/>
</dbReference>
<accession>A0A7J7LXI3</accession>
<sequence>MINYGGSGGMDFSGIDVALLTDLFLIILQVGILVKSLNLTLSNLDQWMATTKTRLPLVFFPATGKVLPEPLGIVLMLSSWNYPISLALDPLIGAIAIENTVVLKPSELAPACSALIANMIPSYMDDKAVMVVKGEASVGKQLLYQKWDKIFFTGSPRVGRIVMSTAVKHLTPVTLELGGKCPVIIELIKKTIKRFHGDNPKEPKNIARIVNKQHFERLSSLLQDPVVTASIVHGGSLNEEKIIFPSSFPLRTIDPTILLDPRLDAEFMTEEIFGPLLPNSIARLV</sequence>
<dbReference type="AlphaFoldDB" id="A0A7J7LXI3"/>
<organism evidence="5 6">
    <name type="scientific">Kingdonia uniflora</name>
    <dbReference type="NCBI Taxonomy" id="39325"/>
    <lineage>
        <taxon>Eukaryota</taxon>
        <taxon>Viridiplantae</taxon>
        <taxon>Streptophyta</taxon>
        <taxon>Embryophyta</taxon>
        <taxon>Tracheophyta</taxon>
        <taxon>Spermatophyta</taxon>
        <taxon>Magnoliopsida</taxon>
        <taxon>Ranunculales</taxon>
        <taxon>Circaeasteraceae</taxon>
        <taxon>Kingdonia</taxon>
    </lineage>
</organism>
<keyword evidence="2" id="KW-0560">Oxidoreductase</keyword>
<dbReference type="InterPro" id="IPR015590">
    <property type="entry name" value="Aldehyde_DH_dom"/>
</dbReference>
<reference evidence="5 6" key="1">
    <citation type="journal article" date="2020" name="IScience">
        <title>Genome Sequencing of the Endangered Kingdonia uniflora (Circaeasteraceae, Ranunculales) Reveals Potential Mechanisms of Evolutionary Specialization.</title>
        <authorList>
            <person name="Sun Y."/>
            <person name="Deng T."/>
            <person name="Zhang A."/>
            <person name="Moore M.J."/>
            <person name="Landis J.B."/>
            <person name="Lin N."/>
            <person name="Zhang H."/>
            <person name="Zhang X."/>
            <person name="Huang J."/>
            <person name="Zhang X."/>
            <person name="Sun H."/>
            <person name="Wang H."/>
        </authorList>
    </citation>
    <scope>NUCLEOTIDE SEQUENCE [LARGE SCALE GENOMIC DNA]</scope>
    <source>
        <strain evidence="5">TB1705</strain>
        <tissue evidence="5">Leaf</tissue>
    </source>
</reference>
<feature type="domain" description="Aldehyde dehydrogenase" evidence="4">
    <location>
        <begin position="66"/>
        <end position="185"/>
    </location>
</feature>
<evidence type="ECO:0000256" key="2">
    <source>
        <dbReference type="ARBA" id="ARBA00023002"/>
    </source>
</evidence>
<dbReference type="OrthoDB" id="440325at2759"/>
<dbReference type="InterPro" id="IPR016163">
    <property type="entry name" value="Ald_DH_C"/>
</dbReference>
<feature type="transmembrane region" description="Helical" evidence="3">
    <location>
        <begin position="12"/>
        <end position="34"/>
    </location>
</feature>
<dbReference type="SUPFAM" id="SSF53720">
    <property type="entry name" value="ALDH-like"/>
    <property type="match status" value="1"/>
</dbReference>
<dbReference type="InterPro" id="IPR016162">
    <property type="entry name" value="Ald_DH_N"/>
</dbReference>
<dbReference type="PANTHER" id="PTHR43570">
    <property type="entry name" value="ALDEHYDE DEHYDROGENASE"/>
    <property type="match status" value="1"/>
</dbReference>
<proteinExistence type="inferred from homology"/>
<dbReference type="Pfam" id="PF00171">
    <property type="entry name" value="Aldedh"/>
    <property type="match status" value="1"/>
</dbReference>
<evidence type="ECO:0000256" key="3">
    <source>
        <dbReference type="SAM" id="Phobius"/>
    </source>
</evidence>
<dbReference type="PANTHER" id="PTHR43570:SF17">
    <property type="entry name" value="ALDEHYDE DEHYDROGENASE FAMILY 3 MEMBER F1"/>
    <property type="match status" value="1"/>
</dbReference>
<comment type="similarity">
    <text evidence="1">Belongs to the aldehyde dehydrogenase family.</text>
</comment>
<gene>
    <name evidence="5" type="ORF">GIB67_013085</name>
</gene>
<comment type="caution">
    <text evidence="5">The sequence shown here is derived from an EMBL/GenBank/DDBJ whole genome shotgun (WGS) entry which is preliminary data.</text>
</comment>
<dbReference type="GO" id="GO:0004029">
    <property type="term" value="F:aldehyde dehydrogenase (NAD+) activity"/>
    <property type="evidence" value="ECO:0007669"/>
    <property type="project" value="TreeGrafter"/>
</dbReference>
<evidence type="ECO:0000313" key="5">
    <source>
        <dbReference type="EMBL" id="KAF6147264.1"/>
    </source>
</evidence>
<dbReference type="Gene3D" id="3.40.605.10">
    <property type="entry name" value="Aldehyde Dehydrogenase, Chain A, domain 1"/>
    <property type="match status" value="1"/>
</dbReference>
<evidence type="ECO:0000313" key="6">
    <source>
        <dbReference type="Proteomes" id="UP000541444"/>
    </source>
</evidence>
<keyword evidence="3" id="KW-0812">Transmembrane</keyword>
<dbReference type="Proteomes" id="UP000541444">
    <property type="component" value="Unassembled WGS sequence"/>
</dbReference>
<dbReference type="InterPro" id="IPR016161">
    <property type="entry name" value="Ald_DH/histidinol_DH"/>
</dbReference>
<dbReference type="GO" id="GO:0005737">
    <property type="term" value="C:cytoplasm"/>
    <property type="evidence" value="ECO:0007669"/>
    <property type="project" value="TreeGrafter"/>
</dbReference>
<keyword evidence="3" id="KW-1133">Transmembrane helix</keyword>
<evidence type="ECO:0000259" key="4">
    <source>
        <dbReference type="Pfam" id="PF00171"/>
    </source>
</evidence>
<dbReference type="InterPro" id="IPR012394">
    <property type="entry name" value="Aldehyde_DH_NAD(P)"/>
</dbReference>
<dbReference type="Gene3D" id="3.40.309.10">
    <property type="entry name" value="Aldehyde Dehydrogenase, Chain A, domain 2"/>
    <property type="match status" value="1"/>
</dbReference>
<keyword evidence="6" id="KW-1185">Reference proteome</keyword>